<proteinExistence type="predicted"/>
<comment type="caution">
    <text evidence="2">The sequence shown here is derived from an EMBL/GenBank/DDBJ whole genome shotgun (WGS) entry which is preliminary data.</text>
</comment>
<dbReference type="EMBL" id="VNFH01000008">
    <property type="protein sequence ID" value="TVU69166.1"/>
    <property type="molecule type" value="Genomic_DNA"/>
</dbReference>
<gene>
    <name evidence="2" type="ORF">FQP86_11935</name>
</gene>
<keyword evidence="3" id="KW-1185">Reference proteome</keyword>
<feature type="region of interest" description="Disordered" evidence="1">
    <location>
        <begin position="62"/>
        <end position="81"/>
    </location>
</feature>
<organism evidence="2 3">
    <name type="scientific">Cobetia crustatorum</name>
    <dbReference type="NCBI Taxonomy" id="553385"/>
    <lineage>
        <taxon>Bacteria</taxon>
        <taxon>Pseudomonadati</taxon>
        <taxon>Pseudomonadota</taxon>
        <taxon>Gammaproteobacteria</taxon>
        <taxon>Oceanospirillales</taxon>
        <taxon>Halomonadaceae</taxon>
        <taxon>Cobetia</taxon>
    </lineage>
</organism>
<accession>A0A558HJ46</accession>
<evidence type="ECO:0000256" key="1">
    <source>
        <dbReference type="SAM" id="MobiDB-lite"/>
    </source>
</evidence>
<dbReference type="InterPro" id="IPR058059">
    <property type="entry name" value="PA3496-like"/>
</dbReference>
<evidence type="ECO:0000313" key="2">
    <source>
        <dbReference type="EMBL" id="TVU69166.1"/>
    </source>
</evidence>
<dbReference type="OrthoDB" id="9970364at2"/>
<reference evidence="2 3" key="1">
    <citation type="submission" date="2019-07" db="EMBL/GenBank/DDBJ databases">
        <title>Diversity of Bacteria from Kongsfjorden, Arctic.</title>
        <authorList>
            <person name="Yu Y."/>
        </authorList>
    </citation>
    <scope>NUCLEOTIDE SEQUENCE [LARGE SCALE GENOMIC DNA]</scope>
    <source>
        <strain evidence="2 3">SM1923</strain>
    </source>
</reference>
<dbReference type="AlphaFoldDB" id="A0A558HJ46"/>
<name>A0A558HJ46_9GAMM</name>
<evidence type="ECO:0000313" key="3">
    <source>
        <dbReference type="Proteomes" id="UP000319941"/>
    </source>
</evidence>
<dbReference type="Proteomes" id="UP000319941">
    <property type="component" value="Unassembled WGS sequence"/>
</dbReference>
<sequence length="81" mass="9195">MAREQFLDDIDATALSEDVPSEADLELPITRAQSKSARSDSRQRLEALMEERALARAIREGWDEEADDEEVLDATDWGEEE</sequence>
<dbReference type="RefSeq" id="WP_024951145.1">
    <property type="nucleotide sequence ID" value="NZ_CAWOWR010000137.1"/>
</dbReference>
<protein>
    <submittedName>
        <fullName evidence="2">Uncharacterized protein</fullName>
    </submittedName>
</protein>
<dbReference type="NCBIfam" id="NF046101">
    <property type="entry name" value="PA3496_fam"/>
    <property type="match status" value="1"/>
</dbReference>